<proteinExistence type="predicted"/>
<dbReference type="InterPro" id="IPR032595">
    <property type="entry name" value="DUF4905"/>
</dbReference>
<dbReference type="Pfam" id="PF16248">
    <property type="entry name" value="DUF4905"/>
    <property type="match status" value="1"/>
</dbReference>
<protein>
    <submittedName>
        <fullName evidence="1">Uncharacterized protein</fullName>
    </submittedName>
</protein>
<gene>
    <name evidence="1" type="ORF">GCM10023091_21360</name>
</gene>
<dbReference type="Proteomes" id="UP001501508">
    <property type="component" value="Unassembled WGS sequence"/>
</dbReference>
<accession>A0ABP8LYZ4</accession>
<reference evidence="2" key="1">
    <citation type="journal article" date="2019" name="Int. J. Syst. Evol. Microbiol.">
        <title>The Global Catalogue of Microorganisms (GCM) 10K type strain sequencing project: providing services to taxonomists for standard genome sequencing and annotation.</title>
        <authorList>
            <consortium name="The Broad Institute Genomics Platform"/>
            <consortium name="The Broad Institute Genome Sequencing Center for Infectious Disease"/>
            <person name="Wu L."/>
            <person name="Ma J."/>
        </authorList>
    </citation>
    <scope>NUCLEOTIDE SEQUENCE [LARGE SCALE GENOMIC DNA]</scope>
    <source>
        <strain evidence="2">JCM 31920</strain>
    </source>
</reference>
<keyword evidence="2" id="KW-1185">Reference proteome</keyword>
<evidence type="ECO:0000313" key="1">
    <source>
        <dbReference type="EMBL" id="GAA4439339.1"/>
    </source>
</evidence>
<comment type="caution">
    <text evidence="1">The sequence shown here is derived from an EMBL/GenBank/DDBJ whole genome shotgun (WGS) entry which is preliminary data.</text>
</comment>
<dbReference type="EMBL" id="BAABEY010000020">
    <property type="protein sequence ID" value="GAA4439339.1"/>
    <property type="molecule type" value="Genomic_DNA"/>
</dbReference>
<organism evidence="1 2">
    <name type="scientific">Ravibacter arvi</name>
    <dbReference type="NCBI Taxonomy" id="2051041"/>
    <lineage>
        <taxon>Bacteria</taxon>
        <taxon>Pseudomonadati</taxon>
        <taxon>Bacteroidota</taxon>
        <taxon>Cytophagia</taxon>
        <taxon>Cytophagales</taxon>
        <taxon>Spirosomataceae</taxon>
        <taxon>Ravibacter</taxon>
    </lineage>
</organism>
<evidence type="ECO:0000313" key="2">
    <source>
        <dbReference type="Proteomes" id="UP001501508"/>
    </source>
</evidence>
<name>A0ABP8LYZ4_9BACT</name>
<sequence>METISGETDWWSSLAGLGTSHFYVHNYRNPDIPEPSDLLSFGIETGRLEWVLPNVRFGGFDVSGALVVAEKKGGELRYGYCEPDTGRLKGPYPEPAFPEAEKWQEPMRYRAGAEYYELMAGFVRKSTGLKPAGSIEYLDSADKMIFSFYLYENDSLVQYIAIVNRLREVEYLTPIEKNLEKEGKNVLMVKEGWLYFVKERRSFVGINLMV</sequence>